<gene>
    <name evidence="2" type="ORF">SAMN04488542_101188</name>
</gene>
<name>A0A1G7EFM9_9BACL</name>
<keyword evidence="3" id="KW-1185">Reference proteome</keyword>
<evidence type="ECO:0000313" key="3">
    <source>
        <dbReference type="Proteomes" id="UP000198972"/>
    </source>
</evidence>
<accession>A0A1G7EFM9</accession>
<reference evidence="2 3" key="1">
    <citation type="submission" date="2016-10" db="EMBL/GenBank/DDBJ databases">
        <authorList>
            <person name="de Groot N.N."/>
        </authorList>
    </citation>
    <scope>NUCLEOTIDE SEQUENCE [LARGE SCALE GENOMIC DNA]</scope>
    <source>
        <strain evidence="2 3">DSM 28129</strain>
    </source>
</reference>
<organism evidence="2 3">
    <name type="scientific">Fontibacillus panacisegetis</name>
    <dbReference type="NCBI Taxonomy" id="670482"/>
    <lineage>
        <taxon>Bacteria</taxon>
        <taxon>Bacillati</taxon>
        <taxon>Bacillota</taxon>
        <taxon>Bacilli</taxon>
        <taxon>Bacillales</taxon>
        <taxon>Paenibacillaceae</taxon>
        <taxon>Fontibacillus</taxon>
    </lineage>
</organism>
<sequence>MSKLLRGIGAFFIVLGFIYGLFFGIRDQQIAIILNFAFLGLIPGILFIAIAIILDRQEMNRRYLEEILSKLPEVHNGRF</sequence>
<feature type="transmembrane region" description="Helical" evidence="1">
    <location>
        <begin position="31"/>
        <end position="54"/>
    </location>
</feature>
<feature type="transmembrane region" description="Helical" evidence="1">
    <location>
        <begin position="7"/>
        <end position="25"/>
    </location>
</feature>
<evidence type="ECO:0000313" key="2">
    <source>
        <dbReference type="EMBL" id="SDE62478.1"/>
    </source>
</evidence>
<dbReference type="STRING" id="670482.SAMN04488542_101188"/>
<proteinExistence type="predicted"/>
<keyword evidence="1" id="KW-1133">Transmembrane helix</keyword>
<keyword evidence="1" id="KW-0472">Membrane</keyword>
<evidence type="ECO:0000256" key="1">
    <source>
        <dbReference type="SAM" id="Phobius"/>
    </source>
</evidence>
<dbReference type="AlphaFoldDB" id="A0A1G7EFM9"/>
<dbReference type="Proteomes" id="UP000198972">
    <property type="component" value="Unassembled WGS sequence"/>
</dbReference>
<dbReference type="RefSeq" id="WP_091225943.1">
    <property type="nucleotide sequence ID" value="NZ_FNBG01000001.1"/>
</dbReference>
<dbReference type="EMBL" id="FNBG01000001">
    <property type="protein sequence ID" value="SDE62478.1"/>
    <property type="molecule type" value="Genomic_DNA"/>
</dbReference>
<keyword evidence="1" id="KW-0812">Transmembrane</keyword>
<protein>
    <submittedName>
        <fullName evidence="2">Uncharacterized protein</fullName>
    </submittedName>
</protein>